<dbReference type="Gene3D" id="3.10.50.30">
    <property type="entry name" value="Transcription elongation factor, GreA/GreB, C-terminal domain"/>
    <property type="match status" value="1"/>
</dbReference>
<dbReference type="GO" id="GO:0016301">
    <property type="term" value="F:kinase activity"/>
    <property type="evidence" value="ECO:0007669"/>
    <property type="project" value="UniProtKB-KW"/>
</dbReference>
<dbReference type="EMBL" id="JAGIYY010000001">
    <property type="protein sequence ID" value="MBP0438019.1"/>
    <property type="molecule type" value="Genomic_DNA"/>
</dbReference>
<keyword evidence="2" id="KW-0808">Transferase</keyword>
<dbReference type="GO" id="GO:0003677">
    <property type="term" value="F:DNA binding"/>
    <property type="evidence" value="ECO:0007669"/>
    <property type="project" value="InterPro"/>
</dbReference>
<dbReference type="Proteomes" id="UP000666240">
    <property type="component" value="Unassembled WGS sequence"/>
</dbReference>
<dbReference type="GO" id="GO:0032784">
    <property type="term" value="P:regulation of DNA-templated transcription elongation"/>
    <property type="evidence" value="ECO:0007669"/>
    <property type="project" value="InterPro"/>
</dbReference>
<reference evidence="2" key="1">
    <citation type="submission" date="2021-03" db="EMBL/GenBank/DDBJ databases">
        <title>Genome sequencing and assembly of Tianweitania sediminis.</title>
        <authorList>
            <person name="Chhetri G."/>
        </authorList>
    </citation>
    <scope>NUCLEOTIDE SEQUENCE</scope>
    <source>
        <strain evidence="2">Z8</strain>
    </source>
</reference>
<keyword evidence="2" id="KW-0418">Kinase</keyword>
<name>A0A8J7UGC2_9HYPH</name>
<feature type="region of interest" description="Disordered" evidence="1">
    <location>
        <begin position="154"/>
        <end position="179"/>
    </location>
</feature>
<accession>A0A8J7UGC2</accession>
<dbReference type="AlphaFoldDB" id="A0A8J7UGC2"/>
<evidence type="ECO:0000256" key="1">
    <source>
        <dbReference type="SAM" id="MobiDB-lite"/>
    </source>
</evidence>
<dbReference type="RefSeq" id="WP_209333961.1">
    <property type="nucleotide sequence ID" value="NZ_JAGIYY010000001.1"/>
</dbReference>
<evidence type="ECO:0000313" key="3">
    <source>
        <dbReference type="Proteomes" id="UP000666240"/>
    </source>
</evidence>
<dbReference type="InterPro" id="IPR036953">
    <property type="entry name" value="GreA/GreB_C_sf"/>
</dbReference>
<organism evidence="2 3">
    <name type="scientific">Tianweitania sediminis</name>
    <dbReference type="NCBI Taxonomy" id="1502156"/>
    <lineage>
        <taxon>Bacteria</taxon>
        <taxon>Pseudomonadati</taxon>
        <taxon>Pseudomonadota</taxon>
        <taxon>Alphaproteobacteria</taxon>
        <taxon>Hyphomicrobiales</taxon>
        <taxon>Phyllobacteriaceae</taxon>
        <taxon>Tianweitania</taxon>
    </lineage>
</organism>
<keyword evidence="3" id="KW-1185">Reference proteome</keyword>
<sequence length="179" mass="19985">MKNDACLLTTKDFTVLEVMLDRCMSRSDPLVPILNRKIRAATIVIRDQMPENVATLGSRLTFSVNGRDPDTRIVCHDRMTSPIGLYLPISTGRGLALLGLEEGQEFVMPGHDGAEERIRLHQVHYQPEAARRERDALEQMSTPRQRRLNLRVIQGALRDPDPFASPTPEGFDDPGPSAA</sequence>
<proteinExistence type="predicted"/>
<gene>
    <name evidence="2" type="ORF">J5Y06_05095</name>
</gene>
<evidence type="ECO:0000313" key="2">
    <source>
        <dbReference type="EMBL" id="MBP0438019.1"/>
    </source>
</evidence>
<protein>
    <submittedName>
        <fullName evidence="2">Nucleoside-diphosphate kinase</fullName>
    </submittedName>
</protein>
<comment type="caution">
    <text evidence="2">The sequence shown here is derived from an EMBL/GenBank/DDBJ whole genome shotgun (WGS) entry which is preliminary data.</text>
</comment>